<proteinExistence type="inferred from homology"/>
<accession>A0A975S2F0</accession>
<gene>
    <name evidence="5" type="ORF">KM031_06890</name>
</gene>
<dbReference type="InterPro" id="IPR036412">
    <property type="entry name" value="HAD-like_sf"/>
</dbReference>
<evidence type="ECO:0000313" key="6">
    <source>
        <dbReference type="Proteomes" id="UP000679352"/>
    </source>
</evidence>
<reference evidence="5" key="1">
    <citation type="submission" date="2021-06" db="EMBL/GenBank/DDBJ databases">
        <title>Direct submission.</title>
        <authorList>
            <person name="Lee C.-S."/>
            <person name="Jin L."/>
        </authorList>
    </citation>
    <scope>NUCLEOTIDE SEQUENCE</scope>
    <source>
        <strain evidence="5">Con5</strain>
    </source>
</reference>
<dbReference type="NCBIfam" id="TIGR01509">
    <property type="entry name" value="HAD-SF-IA-v3"/>
    <property type="match status" value="1"/>
</dbReference>
<comment type="cofactor">
    <cofactor evidence="1">
        <name>Mg(2+)</name>
        <dbReference type="ChEBI" id="CHEBI:18420"/>
    </cofactor>
</comment>
<dbReference type="InterPro" id="IPR023198">
    <property type="entry name" value="PGP-like_dom2"/>
</dbReference>
<organism evidence="5 6">
    <name type="scientific">Gemmobacter fulvus</name>
    <dbReference type="NCBI Taxonomy" id="2840474"/>
    <lineage>
        <taxon>Bacteria</taxon>
        <taxon>Pseudomonadati</taxon>
        <taxon>Pseudomonadota</taxon>
        <taxon>Alphaproteobacteria</taxon>
        <taxon>Rhodobacterales</taxon>
        <taxon>Paracoccaceae</taxon>
        <taxon>Gemmobacter</taxon>
    </lineage>
</organism>
<keyword evidence="4" id="KW-0460">Magnesium</keyword>
<dbReference type="RefSeq" id="WP_215503787.1">
    <property type="nucleotide sequence ID" value="NZ_CP076361.1"/>
</dbReference>
<evidence type="ECO:0000256" key="1">
    <source>
        <dbReference type="ARBA" id="ARBA00001946"/>
    </source>
</evidence>
<dbReference type="KEGG" id="gfu:KM031_06890"/>
<evidence type="ECO:0000256" key="4">
    <source>
        <dbReference type="ARBA" id="ARBA00022842"/>
    </source>
</evidence>
<dbReference type="Gene3D" id="3.40.50.1000">
    <property type="entry name" value="HAD superfamily/HAD-like"/>
    <property type="match status" value="1"/>
</dbReference>
<dbReference type="InterPro" id="IPR023214">
    <property type="entry name" value="HAD_sf"/>
</dbReference>
<protein>
    <submittedName>
        <fullName evidence="5">HAD family phosphatase</fullName>
    </submittedName>
</protein>
<dbReference type="Pfam" id="PF00702">
    <property type="entry name" value="Hydrolase"/>
    <property type="match status" value="1"/>
</dbReference>
<evidence type="ECO:0000313" key="5">
    <source>
        <dbReference type="EMBL" id="QWK91597.1"/>
    </source>
</evidence>
<dbReference type="SUPFAM" id="SSF56784">
    <property type="entry name" value="HAD-like"/>
    <property type="match status" value="1"/>
</dbReference>
<dbReference type="InterPro" id="IPR006439">
    <property type="entry name" value="HAD-SF_hydro_IA"/>
</dbReference>
<evidence type="ECO:0000256" key="3">
    <source>
        <dbReference type="ARBA" id="ARBA00022723"/>
    </source>
</evidence>
<sequence>MKLQAVLFDCDGVVVDSEPATFDLLAENLGQHRLILSHAEMEHHFLGGTIAGVYDKARAMGAPLPASWVSDFYEALYERLAAGTPLVPGIATVLSALDAAGIAYAMGSNGTLRKMQITLGQHPQILAHFAGRLFSGQDLGMLKPAPDLYLHAAQVLGADPRACVVIEDSGTGARAARSAGMRCFGYAPGGADPSLTDAGATLFSDMADLPALLGL</sequence>
<dbReference type="Proteomes" id="UP000679352">
    <property type="component" value="Chromosome"/>
</dbReference>
<dbReference type="GO" id="GO:0046872">
    <property type="term" value="F:metal ion binding"/>
    <property type="evidence" value="ECO:0007669"/>
    <property type="project" value="UniProtKB-KW"/>
</dbReference>
<dbReference type="EMBL" id="CP076361">
    <property type="protein sequence ID" value="QWK91597.1"/>
    <property type="molecule type" value="Genomic_DNA"/>
</dbReference>
<dbReference type="Gene3D" id="1.10.150.240">
    <property type="entry name" value="Putative phosphatase, domain 2"/>
    <property type="match status" value="1"/>
</dbReference>
<dbReference type="SFLD" id="SFLDG01129">
    <property type="entry name" value="C1.5:_HAD__Beta-PGM__Phosphata"/>
    <property type="match status" value="1"/>
</dbReference>
<comment type="similarity">
    <text evidence="2">Belongs to the HAD-like hydrolase superfamily. CbbY/CbbZ/Gph/YieH family.</text>
</comment>
<dbReference type="SFLD" id="SFLDS00003">
    <property type="entry name" value="Haloacid_Dehalogenase"/>
    <property type="match status" value="1"/>
</dbReference>
<dbReference type="PANTHER" id="PTHR46193">
    <property type="entry name" value="6-PHOSPHOGLUCONATE PHOSPHATASE"/>
    <property type="match status" value="1"/>
</dbReference>
<dbReference type="PANTHER" id="PTHR46193:SF10">
    <property type="entry name" value="6-PHOSPHOGLUCONATE PHOSPHATASE"/>
    <property type="match status" value="1"/>
</dbReference>
<evidence type="ECO:0000256" key="2">
    <source>
        <dbReference type="ARBA" id="ARBA00006171"/>
    </source>
</evidence>
<name>A0A975S2F0_9RHOB</name>
<dbReference type="GO" id="GO:0003824">
    <property type="term" value="F:catalytic activity"/>
    <property type="evidence" value="ECO:0007669"/>
    <property type="project" value="UniProtKB-ARBA"/>
</dbReference>
<dbReference type="InterPro" id="IPR051600">
    <property type="entry name" value="Beta-PGM-like"/>
</dbReference>
<dbReference type="AlphaFoldDB" id="A0A975S2F0"/>
<keyword evidence="6" id="KW-1185">Reference proteome</keyword>
<keyword evidence="3" id="KW-0479">Metal-binding</keyword>